<sequence>MSMPASDPHGTIDPEKQARHHKHFSKLRNKVDSLQSDLSRLGIAISTTWNPNHRHDEEWEKEADAKIEAIRDSHRFRSFSGERDGNVVKWHVDGHDYFWALSEVIDSAKECIMILDWWLSPELQLRRPAALFPEWRLDKLLKKKAEQGVRIYVQVYKEVDISMSLSSKHTKHALENLHENISVMRHPDHSGGELVYYFSHHEKLCVVDNTIACMGGLDACFGRWDTRNHPLADVHPTEFWRTLFPGQDYNNSRVMDFQTVDKYTSNALAVQVTARMPWHDVSLSMIGPSVVDLVQHFCERWNFVKKFKYKHNHRMEWLSLPDPWNEVRSHEDEKKLIDGNEFRLNHPHLSEWKERGRQFFHPYHFPPSEAPRATEPIPYGTSRVQVLRSAADWSHGILLENSIQQAYIGLIREANHCIYIENQFCDISSCKDNQPVQNLIALALAQRIISAAQEGRKFKVFILIPAVPAFVSTRDRILIHSAASDVIIQPGDIQSQSGIKAIMEAQYRTINRGGASIFEMVREAGFEPTDYISFWNLRSYDRINTPWSRIKAMEKKSGITFHEVQVALAKIYTGSEDVSGGVDDEVVNIEQPHDQTTGVDEIGKKDTVQRAVRLPKTMDEAKDIINRFQQAAQNDDRHVSDNVCQHALQDSTTLFDEQWDGTEEEELSCFVSELCYIHSKIMIVDDRQVICGSANINDRSMNGDHDSEIALVIEDSDMVESMMDGKKYMASTYATTLRRTLMREHIGLLPPQPAFDEKDQPTASMHPAPLPHMYDFGSAEDKAVEDVLSDKFTDLWIGTGRRNREAFEKVFKPVPNDDIKNWEDYKEYLKPHIGVSSGHVIDKTLTLQQVKEELSKIKGHLVDMPITFCIDLKWMTEGDWLSVNQYTLALYV</sequence>
<dbReference type="InterPro" id="IPR001736">
    <property type="entry name" value="PLipase_D/transphosphatidylase"/>
</dbReference>
<name>A0ABZ2AXH8_9TREE</name>
<keyword evidence="1" id="KW-0677">Repeat</keyword>
<dbReference type="Proteomes" id="UP001432216">
    <property type="component" value="Chromosome 7"/>
</dbReference>
<dbReference type="SUPFAM" id="SSF56024">
    <property type="entry name" value="Phospholipase D/nuclease"/>
    <property type="match status" value="2"/>
</dbReference>
<dbReference type="CDD" id="cd09138">
    <property type="entry name" value="PLDc_vPLD1_2_yPLD_like_1"/>
    <property type="match status" value="1"/>
</dbReference>
<dbReference type="CDD" id="cd09141">
    <property type="entry name" value="PLDc_vPLD1_2_yPLD_like_2"/>
    <property type="match status" value="1"/>
</dbReference>
<dbReference type="SMART" id="SM00155">
    <property type="entry name" value="PLDc"/>
    <property type="match status" value="2"/>
</dbReference>
<dbReference type="GeneID" id="89991352"/>
<dbReference type="PIRSF" id="PIRSF009376">
    <property type="entry name" value="Phospholipase_D_euk"/>
    <property type="match status" value="1"/>
</dbReference>
<dbReference type="RefSeq" id="XP_064722472.1">
    <property type="nucleotide sequence ID" value="XM_064866400.1"/>
</dbReference>
<keyword evidence="9" id="KW-1185">Reference proteome</keyword>
<dbReference type="InterPro" id="IPR015679">
    <property type="entry name" value="PLipase_D_fam"/>
</dbReference>
<feature type="domain" description="PLD phosphodiesterase" evidence="7">
    <location>
        <begin position="196"/>
        <end position="223"/>
    </location>
</feature>
<accession>A0ABZ2AXH8</accession>
<evidence type="ECO:0000256" key="3">
    <source>
        <dbReference type="ARBA" id="ARBA00022963"/>
    </source>
</evidence>
<protein>
    <recommendedName>
        <fullName evidence="5">Phospholipase</fullName>
        <ecNumber evidence="5">3.1.4.4</ecNumber>
    </recommendedName>
</protein>
<organism evidence="8 9">
    <name type="scientific">Cryptococcus decagattii</name>
    <dbReference type="NCBI Taxonomy" id="1859122"/>
    <lineage>
        <taxon>Eukaryota</taxon>
        <taxon>Fungi</taxon>
        <taxon>Dikarya</taxon>
        <taxon>Basidiomycota</taxon>
        <taxon>Agaricomycotina</taxon>
        <taxon>Tremellomycetes</taxon>
        <taxon>Tremellales</taxon>
        <taxon>Cryptococcaceae</taxon>
        <taxon>Cryptococcus</taxon>
        <taxon>Cryptococcus gattii species complex</taxon>
    </lineage>
</organism>
<evidence type="ECO:0000259" key="7">
    <source>
        <dbReference type="PROSITE" id="PS50035"/>
    </source>
</evidence>
<dbReference type="InterPro" id="IPR025202">
    <property type="entry name" value="PLD-like_dom"/>
</dbReference>
<dbReference type="EC" id="3.1.4.4" evidence="5"/>
<gene>
    <name evidence="8" type="ORF">IAS62_004580</name>
</gene>
<keyword evidence="4" id="KW-0443">Lipid metabolism</keyword>
<feature type="domain" description="PLD phosphodiesterase" evidence="7">
    <location>
        <begin position="673"/>
        <end position="700"/>
    </location>
</feature>
<proteinExistence type="inferred from homology"/>
<evidence type="ECO:0000256" key="1">
    <source>
        <dbReference type="ARBA" id="ARBA00022737"/>
    </source>
</evidence>
<keyword evidence="2 5" id="KW-0378">Hydrolase</keyword>
<keyword evidence="3 5" id="KW-0442">Lipid degradation</keyword>
<evidence type="ECO:0000256" key="2">
    <source>
        <dbReference type="ARBA" id="ARBA00022801"/>
    </source>
</evidence>
<evidence type="ECO:0000256" key="4">
    <source>
        <dbReference type="ARBA" id="ARBA00023098"/>
    </source>
</evidence>
<comment type="similarity">
    <text evidence="5">Belongs to the phospholipase D family.</text>
</comment>
<evidence type="ECO:0000256" key="5">
    <source>
        <dbReference type="PIRNR" id="PIRNR009376"/>
    </source>
</evidence>
<dbReference type="Pfam" id="PF13091">
    <property type="entry name" value="PLDc_2"/>
    <property type="match status" value="1"/>
</dbReference>
<dbReference type="Gene3D" id="3.30.870.10">
    <property type="entry name" value="Endonuclease Chain A"/>
    <property type="match status" value="3"/>
</dbReference>
<dbReference type="PANTHER" id="PTHR18896">
    <property type="entry name" value="PHOSPHOLIPASE D"/>
    <property type="match status" value="1"/>
</dbReference>
<feature type="region of interest" description="Disordered" evidence="6">
    <location>
        <begin position="1"/>
        <end position="22"/>
    </location>
</feature>
<evidence type="ECO:0000313" key="9">
    <source>
        <dbReference type="Proteomes" id="UP001432216"/>
    </source>
</evidence>
<dbReference type="EMBL" id="CP143812">
    <property type="protein sequence ID" value="WVO23233.1"/>
    <property type="molecule type" value="Genomic_DNA"/>
</dbReference>
<comment type="catalytic activity">
    <reaction evidence="5">
        <text>a 1,2-diacyl-sn-glycero-3-phosphocholine + H2O = a 1,2-diacyl-sn-glycero-3-phosphate + choline + H(+)</text>
        <dbReference type="Rhea" id="RHEA:14445"/>
        <dbReference type="ChEBI" id="CHEBI:15354"/>
        <dbReference type="ChEBI" id="CHEBI:15377"/>
        <dbReference type="ChEBI" id="CHEBI:15378"/>
        <dbReference type="ChEBI" id="CHEBI:57643"/>
        <dbReference type="ChEBI" id="CHEBI:58608"/>
        <dbReference type="EC" id="3.1.4.4"/>
    </reaction>
</comment>
<dbReference type="PANTHER" id="PTHR18896:SF186">
    <property type="entry name" value="PHOSPHOLIPASE D"/>
    <property type="match status" value="1"/>
</dbReference>
<dbReference type="PROSITE" id="PS50035">
    <property type="entry name" value="PLD"/>
    <property type="match status" value="2"/>
</dbReference>
<reference evidence="8 9" key="1">
    <citation type="submission" date="2024-01" db="EMBL/GenBank/DDBJ databases">
        <title>Comparative genomics of Cryptococcus and Kwoniella reveals pathogenesis evolution and contrasting modes of karyotype evolution via chromosome fusion or intercentromeric recombination.</title>
        <authorList>
            <person name="Coelho M.A."/>
            <person name="David-Palma M."/>
            <person name="Shea T."/>
            <person name="Bowers K."/>
            <person name="McGinley-Smith S."/>
            <person name="Mohammad A.W."/>
            <person name="Gnirke A."/>
            <person name="Yurkov A.M."/>
            <person name="Nowrousian M."/>
            <person name="Sun S."/>
            <person name="Cuomo C.A."/>
            <person name="Heitman J."/>
        </authorList>
    </citation>
    <scope>NUCLEOTIDE SEQUENCE [LARGE SCALE GENOMIC DNA]</scope>
    <source>
        <strain evidence="8 9">7685027</strain>
    </source>
</reference>
<evidence type="ECO:0000313" key="8">
    <source>
        <dbReference type="EMBL" id="WVO23233.1"/>
    </source>
</evidence>
<evidence type="ECO:0000256" key="6">
    <source>
        <dbReference type="SAM" id="MobiDB-lite"/>
    </source>
</evidence>
<dbReference type="InterPro" id="IPR016555">
    <property type="entry name" value="PLipase_D_euk"/>
</dbReference>